<evidence type="ECO:0000259" key="4">
    <source>
        <dbReference type="PROSITE" id="PS50181"/>
    </source>
</evidence>
<comment type="caution">
    <text evidence="5">The sequence shown here is derived from an EMBL/GenBank/DDBJ whole genome shotgun (WGS) entry which is preliminary data.</text>
</comment>
<dbReference type="InterPro" id="IPR001810">
    <property type="entry name" value="F-box_dom"/>
</dbReference>
<feature type="domain" description="F-box" evidence="4">
    <location>
        <begin position="56"/>
        <end position="104"/>
    </location>
</feature>
<evidence type="ECO:0000313" key="5">
    <source>
        <dbReference type="EMBL" id="KAF6805086.1"/>
    </source>
</evidence>
<dbReference type="InterPro" id="IPR036047">
    <property type="entry name" value="F-box-like_dom_sf"/>
</dbReference>
<keyword evidence="1" id="KW-0175">Coiled coil</keyword>
<dbReference type="CDD" id="cd09917">
    <property type="entry name" value="F-box_SF"/>
    <property type="match status" value="1"/>
</dbReference>
<dbReference type="AlphaFoldDB" id="A0A8H6J328"/>
<dbReference type="SUPFAM" id="SSF81383">
    <property type="entry name" value="F-box domain"/>
    <property type="match status" value="1"/>
</dbReference>
<reference evidence="5 6" key="1">
    <citation type="journal article" date="2020" name="Phytopathology">
        <title>Genome Sequence Resources of Colletotrichum truncatum, C. plurivorum, C. musicola, and C. sojae: Four Species Pathogenic to Soybean (Glycine max).</title>
        <authorList>
            <person name="Rogerio F."/>
            <person name="Boufleur T.R."/>
            <person name="Ciampi-Guillardi M."/>
            <person name="Sukno S.A."/>
            <person name="Thon M.R."/>
            <person name="Massola Junior N.S."/>
            <person name="Baroncelli R."/>
        </authorList>
    </citation>
    <scope>NUCLEOTIDE SEQUENCE [LARGE SCALE GENOMIC DNA]</scope>
    <source>
        <strain evidence="5 6">LFN0009</strain>
    </source>
</reference>
<dbReference type="EMBL" id="WIGN01000191">
    <property type="protein sequence ID" value="KAF6805086.1"/>
    <property type="molecule type" value="Genomic_DNA"/>
</dbReference>
<gene>
    <name evidence="5" type="ORF">CSOJ01_09719</name>
</gene>
<evidence type="ECO:0000256" key="3">
    <source>
        <dbReference type="SAM" id="Phobius"/>
    </source>
</evidence>
<sequence>MSTASVACGSHAADYRSYSPGLWRKTSKVITNRIWLFLAHLRYQFKLVCNATDAEAPGILRLPTDMILEVINHLELHDRFILSQTCKALRALAWRDWALALDQMRSIQRTDFLTGIAYVLPNKWVCGCCGRLRAINKRDVPSSEWHIRDCLTPSHHETGIQCGPFYELRYNHVQMALKLTRMGNVNRRYLEHIMKPYTHRESNFHFKLLLHTRAIPKIVAERFLLHAEYEYRDNTAPVSPDTLRFERICPHMRIWPFKRSRSTRTSRALGLEGLSGSVHLAFDRPGQEISGSCDRCPTDYTVVAAPGVLTICVWHDLGPYTSPRDERWTVHVPSLGNGPSRGPTVQHSPGSLGPKETVTSFQTTSKFSNSPFYLSTSMPSEARRFPIHLLALQIMKCGCRYFYFTLRAPSYDGIKSREQEWILLSFQFETTSAPAWISAVAELTMALVAIIGLAGMFYLPLVSPLLKKMGIRPLQSNDGEIEKLNKRIDTLQEMVLDLNDLVEDAQEQSDADIS</sequence>
<feature type="coiled-coil region" evidence="1">
    <location>
        <begin position="474"/>
        <end position="508"/>
    </location>
</feature>
<dbReference type="Proteomes" id="UP000652219">
    <property type="component" value="Unassembled WGS sequence"/>
</dbReference>
<dbReference type="Pfam" id="PF00646">
    <property type="entry name" value="F-box"/>
    <property type="match status" value="1"/>
</dbReference>
<evidence type="ECO:0000256" key="1">
    <source>
        <dbReference type="SAM" id="Coils"/>
    </source>
</evidence>
<keyword evidence="3" id="KW-0812">Transmembrane</keyword>
<keyword evidence="6" id="KW-1185">Reference proteome</keyword>
<accession>A0A8H6J328</accession>
<feature type="region of interest" description="Disordered" evidence="2">
    <location>
        <begin position="333"/>
        <end position="355"/>
    </location>
</feature>
<dbReference type="PROSITE" id="PS50181">
    <property type="entry name" value="FBOX"/>
    <property type="match status" value="1"/>
</dbReference>
<proteinExistence type="predicted"/>
<keyword evidence="3" id="KW-0472">Membrane</keyword>
<dbReference type="SMART" id="SM00256">
    <property type="entry name" value="FBOX"/>
    <property type="match status" value="1"/>
</dbReference>
<feature type="transmembrane region" description="Helical" evidence="3">
    <location>
        <begin position="435"/>
        <end position="459"/>
    </location>
</feature>
<evidence type="ECO:0000313" key="6">
    <source>
        <dbReference type="Proteomes" id="UP000652219"/>
    </source>
</evidence>
<name>A0A8H6J328_9PEZI</name>
<evidence type="ECO:0000256" key="2">
    <source>
        <dbReference type="SAM" id="MobiDB-lite"/>
    </source>
</evidence>
<keyword evidence="3" id="KW-1133">Transmembrane helix</keyword>
<organism evidence="5 6">
    <name type="scientific">Colletotrichum sojae</name>
    <dbReference type="NCBI Taxonomy" id="2175907"/>
    <lineage>
        <taxon>Eukaryota</taxon>
        <taxon>Fungi</taxon>
        <taxon>Dikarya</taxon>
        <taxon>Ascomycota</taxon>
        <taxon>Pezizomycotina</taxon>
        <taxon>Sordariomycetes</taxon>
        <taxon>Hypocreomycetidae</taxon>
        <taxon>Glomerellales</taxon>
        <taxon>Glomerellaceae</taxon>
        <taxon>Colletotrichum</taxon>
        <taxon>Colletotrichum orchidearum species complex</taxon>
    </lineage>
</organism>
<protein>
    <submittedName>
        <fullName evidence="5">F-box domain containing protein</fullName>
    </submittedName>
</protein>